<proteinExistence type="predicted"/>
<reference evidence="1 2" key="1">
    <citation type="submission" date="2021-01" db="EMBL/GenBank/DDBJ databases">
        <title>Genome public.</title>
        <authorList>
            <person name="Liu C."/>
            <person name="Sun Q."/>
        </authorList>
    </citation>
    <scope>NUCLEOTIDE SEQUENCE [LARGE SCALE GENOMIC DNA]</scope>
    <source>
        <strain evidence="1 2">YIM B02564</strain>
    </source>
</reference>
<name>A0ABS1TLQ8_9BACI</name>
<sequence length="68" mass="7290">MEAFTEDDGRIAIWPQGGGFQRLLCAEDVAIQYVVAPALVICRGTVTAEFLAQDVVLPCFSDGSAWNG</sequence>
<evidence type="ECO:0000313" key="1">
    <source>
        <dbReference type="EMBL" id="MBL4952240.1"/>
    </source>
</evidence>
<dbReference type="EMBL" id="JAESWB010000154">
    <property type="protein sequence ID" value="MBL4952240.1"/>
    <property type="molecule type" value="Genomic_DNA"/>
</dbReference>
<organism evidence="1 2">
    <name type="scientific">Neobacillus paridis</name>
    <dbReference type="NCBI Taxonomy" id="2803862"/>
    <lineage>
        <taxon>Bacteria</taxon>
        <taxon>Bacillati</taxon>
        <taxon>Bacillota</taxon>
        <taxon>Bacilli</taxon>
        <taxon>Bacillales</taxon>
        <taxon>Bacillaceae</taxon>
        <taxon>Neobacillus</taxon>
    </lineage>
</organism>
<dbReference type="Proteomes" id="UP000623967">
    <property type="component" value="Unassembled WGS sequence"/>
</dbReference>
<protein>
    <submittedName>
        <fullName evidence="1">Uncharacterized protein</fullName>
    </submittedName>
</protein>
<comment type="caution">
    <text evidence="1">The sequence shown here is derived from an EMBL/GenBank/DDBJ whole genome shotgun (WGS) entry which is preliminary data.</text>
</comment>
<keyword evidence="2" id="KW-1185">Reference proteome</keyword>
<gene>
    <name evidence="1" type="ORF">JK635_08470</name>
</gene>
<evidence type="ECO:0000313" key="2">
    <source>
        <dbReference type="Proteomes" id="UP000623967"/>
    </source>
</evidence>
<accession>A0ABS1TLQ8</accession>